<reference evidence="2 3" key="1">
    <citation type="submission" date="2018-07" db="EMBL/GenBank/DDBJ databases">
        <title>Lottiidibacillus patelloidae gen. nov., sp. nov., isolated from the intestinal tract of a marine limpet and the reclassification of B. taeanensis BH030017T, B. algicola KMM 3737T and B. hwajinpoensis SW-72T as genus Lottiidibacillus.</title>
        <authorList>
            <person name="Liu R."/>
            <person name="Huang Z."/>
        </authorList>
    </citation>
    <scope>NUCLEOTIDE SEQUENCE [LARGE SCALE GENOMIC DNA]</scope>
    <source>
        <strain evidence="2 3">BH030017</strain>
    </source>
</reference>
<feature type="transmembrane region" description="Helical" evidence="1">
    <location>
        <begin position="130"/>
        <end position="152"/>
    </location>
</feature>
<gene>
    <name evidence="2" type="ORF">DS031_04895</name>
</gene>
<feature type="transmembrane region" description="Helical" evidence="1">
    <location>
        <begin position="90"/>
        <end position="110"/>
    </location>
</feature>
<evidence type="ECO:0000313" key="3">
    <source>
        <dbReference type="Proteomes" id="UP000253314"/>
    </source>
</evidence>
<sequence length="154" mass="16904">MLFFLGGTFIINLLIFVIAYKVLYNKRKLFSDRYGMVMAMCTSGILSLNIGMSIEFLFFNSLSLNAWFAAVIGGAIGICFGSLVKFQSLLSGFFHGVVGSMMGIMLGAIVKNPALCSLPASYLMSVNENIFIFSLFGTVLVIMTFCLVYYSLIV</sequence>
<proteinExistence type="predicted"/>
<evidence type="ECO:0000313" key="2">
    <source>
        <dbReference type="EMBL" id="RBW70812.1"/>
    </source>
</evidence>
<keyword evidence="1" id="KW-0812">Transmembrane</keyword>
<keyword evidence="1" id="KW-1133">Transmembrane helix</keyword>
<dbReference type="Proteomes" id="UP000253314">
    <property type="component" value="Unassembled WGS sequence"/>
</dbReference>
<keyword evidence="3" id="KW-1185">Reference proteome</keyword>
<organism evidence="2 3">
    <name type="scientific">Bacillus taeanensis</name>
    <dbReference type="NCBI Taxonomy" id="273032"/>
    <lineage>
        <taxon>Bacteria</taxon>
        <taxon>Bacillati</taxon>
        <taxon>Bacillota</taxon>
        <taxon>Bacilli</taxon>
        <taxon>Bacillales</taxon>
        <taxon>Bacillaceae</taxon>
        <taxon>Bacillus</taxon>
    </lineage>
</organism>
<protein>
    <submittedName>
        <fullName evidence="2">Uncharacterized protein</fullName>
    </submittedName>
</protein>
<evidence type="ECO:0000256" key="1">
    <source>
        <dbReference type="SAM" id="Phobius"/>
    </source>
</evidence>
<comment type="caution">
    <text evidence="2">The sequence shown here is derived from an EMBL/GenBank/DDBJ whole genome shotgun (WGS) entry which is preliminary data.</text>
</comment>
<dbReference type="EMBL" id="QOCW01000003">
    <property type="protein sequence ID" value="RBW70812.1"/>
    <property type="molecule type" value="Genomic_DNA"/>
</dbReference>
<accession>A0A366XXF0</accession>
<name>A0A366XXF0_9BACI</name>
<feature type="transmembrane region" description="Helical" evidence="1">
    <location>
        <begin position="64"/>
        <end position="83"/>
    </location>
</feature>
<dbReference type="RefSeq" id="WP_113804805.1">
    <property type="nucleotide sequence ID" value="NZ_QOCW01000003.1"/>
</dbReference>
<dbReference type="AlphaFoldDB" id="A0A366XXF0"/>
<dbReference type="OrthoDB" id="2721969at2"/>
<feature type="transmembrane region" description="Helical" evidence="1">
    <location>
        <begin position="36"/>
        <end position="58"/>
    </location>
</feature>
<feature type="transmembrane region" description="Helical" evidence="1">
    <location>
        <begin position="6"/>
        <end position="24"/>
    </location>
</feature>
<keyword evidence="1" id="KW-0472">Membrane</keyword>